<sequence>MAVIPSSVNPYAAAESAIQGVVSSTVDFMAFVAAVLILITIAGLSLIGFLALVQSLIGYSLIEWSSIRRIIGALVAMGVVFVLLMGILPTVLNSVGLTAIATALSNFMAMVMSHLSSLI</sequence>
<dbReference type="OrthoDB" id="28916at2157"/>
<feature type="transmembrane region" description="Helical" evidence="1">
    <location>
        <begin position="70"/>
        <end position="88"/>
    </location>
</feature>
<feature type="transmembrane region" description="Helical" evidence="1">
    <location>
        <begin position="94"/>
        <end position="115"/>
    </location>
</feature>
<feature type="transmembrane region" description="Helical" evidence="1">
    <location>
        <begin position="28"/>
        <end position="58"/>
    </location>
</feature>
<keyword evidence="3" id="KW-1185">Reference proteome</keyword>
<dbReference type="AlphaFoldDB" id="E1QVC0"/>
<keyword evidence="1" id="KW-1133">Transmembrane helix</keyword>
<dbReference type="EMBL" id="CP002100">
    <property type="protein sequence ID" value="ADN50047.1"/>
    <property type="molecule type" value="Genomic_DNA"/>
</dbReference>
<dbReference type="RefSeq" id="WP_013335772.1">
    <property type="nucleotide sequence ID" value="NC_014537.1"/>
</dbReference>
<name>E1QVC0_VULDI</name>
<dbReference type="STRING" id="572478.Vdis_0652"/>
<protein>
    <submittedName>
        <fullName evidence="2">Uncharacterized protein</fullName>
    </submittedName>
</protein>
<evidence type="ECO:0000313" key="3">
    <source>
        <dbReference type="Proteomes" id="UP000006681"/>
    </source>
</evidence>
<evidence type="ECO:0000256" key="1">
    <source>
        <dbReference type="SAM" id="Phobius"/>
    </source>
</evidence>
<dbReference type="KEGG" id="vdi:Vdis_0652"/>
<gene>
    <name evidence="2" type="ordered locus">Vdis_0652</name>
</gene>
<keyword evidence="1" id="KW-0472">Membrane</keyword>
<organism evidence="2 3">
    <name type="scientific">Vulcanisaeta distributa (strain DSM 14429 / JCM 11212 / NBRC 100878 / IC-017)</name>
    <dbReference type="NCBI Taxonomy" id="572478"/>
    <lineage>
        <taxon>Archaea</taxon>
        <taxon>Thermoproteota</taxon>
        <taxon>Thermoprotei</taxon>
        <taxon>Thermoproteales</taxon>
        <taxon>Thermoproteaceae</taxon>
        <taxon>Vulcanisaeta</taxon>
    </lineage>
</organism>
<dbReference type="GeneID" id="9751575"/>
<keyword evidence="1" id="KW-0812">Transmembrane</keyword>
<accession>E1QVC0</accession>
<proteinExistence type="predicted"/>
<evidence type="ECO:0000313" key="2">
    <source>
        <dbReference type="EMBL" id="ADN50047.1"/>
    </source>
</evidence>
<reference evidence="2 3" key="1">
    <citation type="journal article" date="2010" name="Stand. Genomic Sci.">
        <title>Complete genome sequence of Vulcanisaeta distributa type strain (IC-017).</title>
        <authorList>
            <person name="Mavromatis K."/>
            <person name="Sikorski J."/>
            <person name="Pabst E."/>
            <person name="Teshima H."/>
            <person name="Lapidus A."/>
            <person name="Lucas S."/>
            <person name="Nolan M."/>
            <person name="Glavina Del Rio T."/>
            <person name="Cheng J.F."/>
            <person name="Bruce D."/>
            <person name="Goodwin L."/>
            <person name="Pitluck S."/>
            <person name="Liolios K."/>
            <person name="Ivanova N."/>
            <person name="Mikhailova N."/>
            <person name="Pati A."/>
            <person name="Chen A."/>
            <person name="Palaniappan K."/>
            <person name="Land M."/>
            <person name="Hauser L."/>
            <person name="Chang Y.J."/>
            <person name="Jeffries C.D."/>
            <person name="Rohde M."/>
            <person name="Spring S."/>
            <person name="Goker M."/>
            <person name="Wirth R."/>
            <person name="Woyke T."/>
            <person name="Bristow J."/>
            <person name="Eisen J.A."/>
            <person name="Markowitz V."/>
            <person name="Hugenholtz P."/>
            <person name="Klenk H.P."/>
            <person name="Kyrpides N.C."/>
        </authorList>
    </citation>
    <scope>NUCLEOTIDE SEQUENCE [LARGE SCALE GENOMIC DNA]</scope>
    <source>
        <strain evidence="3">DSM 14429 / JCM 11212 / NBRC 100878 / IC-017</strain>
    </source>
</reference>
<reference evidence="3" key="2">
    <citation type="journal article" date="2010" name="Stand. Genomic Sci.">
        <title>Complete genome sequence of Vulcanisaeta distributa type strain (IC-017T).</title>
        <authorList>
            <person name="Mavromatis K."/>
            <person name="Sikorski J."/>
            <person name="Pabst E."/>
            <person name="Teshima H."/>
            <person name="Lapidus A."/>
            <person name="Lucas S."/>
            <person name="Nolan M."/>
            <person name="Glavina Del Rio T."/>
            <person name="Cheng J."/>
            <person name="Bruce D."/>
            <person name="Goodwin L."/>
            <person name="Pitluck S."/>
            <person name="Liolios K."/>
            <person name="Ivanova N."/>
            <person name="Mikhailova N."/>
            <person name="Pati A."/>
            <person name="Chen A."/>
            <person name="Palaniappan K."/>
            <person name="Land M."/>
            <person name="Hauser L."/>
            <person name="Chang Y."/>
            <person name="Jeffries C."/>
            <person name="Rohde M."/>
            <person name="Spring S."/>
            <person name="Goker M."/>
            <person name="Wirth R."/>
            <person name="Woyke T."/>
            <person name="Bristow J."/>
            <person name="Eisen J."/>
            <person name="Markowitz V."/>
            <person name="Hugenholtz P."/>
            <person name="Klenk H."/>
            <person name="Kyrpides N."/>
        </authorList>
    </citation>
    <scope>NUCLEOTIDE SEQUENCE [LARGE SCALE GENOMIC DNA]</scope>
    <source>
        <strain evidence="3">DSM 14429 / JCM 11212 / NBRC 100878 / IC-017</strain>
    </source>
</reference>
<dbReference type="HOGENOM" id="CLU_2056190_0_0_2"/>
<dbReference type="Proteomes" id="UP000006681">
    <property type="component" value="Chromosome"/>
</dbReference>
<dbReference type="eggNOG" id="arCOG13793">
    <property type="taxonomic scope" value="Archaea"/>
</dbReference>